<evidence type="ECO:0000256" key="2">
    <source>
        <dbReference type="ARBA" id="ARBA00008807"/>
    </source>
</evidence>
<comment type="similarity">
    <text evidence="2">Belongs to the oligopeptide OPT transporter family.</text>
</comment>
<organism evidence="9 10">
    <name type="scientific">Tuber aestivum</name>
    <name type="common">summer truffle</name>
    <dbReference type="NCBI Taxonomy" id="59557"/>
    <lineage>
        <taxon>Eukaryota</taxon>
        <taxon>Fungi</taxon>
        <taxon>Dikarya</taxon>
        <taxon>Ascomycota</taxon>
        <taxon>Pezizomycotina</taxon>
        <taxon>Pezizomycetes</taxon>
        <taxon>Pezizales</taxon>
        <taxon>Tuberaceae</taxon>
        <taxon>Tuber</taxon>
    </lineage>
</organism>
<dbReference type="AlphaFoldDB" id="A0A292Q9X0"/>
<feature type="transmembrane region" description="Helical" evidence="8">
    <location>
        <begin position="35"/>
        <end position="53"/>
    </location>
</feature>
<keyword evidence="5 8" id="KW-1133">Transmembrane helix</keyword>
<evidence type="ECO:0000256" key="6">
    <source>
        <dbReference type="ARBA" id="ARBA00023136"/>
    </source>
</evidence>
<sequence>MPLMPSSHHRGSGGSAAEGEYVVGQAAGRQFTLRAVMVGLLVGTVVNFSNMYFGLQTGWVSMMSMPSSLIGFAIFKSCAEYLEFPFTPVENVLVQTVAVAVGSMPLSAGFVGVIPALEKLLKPEEGGPLKIGTPQLMFWSIGVAFFGVFFAVPLRKQVIIREKLKFPSGTATALMISVLHGNEKSAAEVASGGEREGLVSGMGGEGVREGGGEAQEDAEKRESWRKKTRLLVYSFALSGAYTFISYFFPILRDLPIFGSAAASTWLWTLNPSPAYVGQGIIMGTSTTLHMFLGAIIGWGILSPLAGYNGWAPGPVSDWTTGSRGWIIWVSLGIMLSDSVISLGGLILEPIVRSPWWRYRVSGSGEGYERLTGGGGGSEHGEEGGAWGLCRRRSSRGSGMGEQDGESFGTDVPEEHLVPMKTVVIGLLASGLLCVVAVKVIFSMVPLYATIVAFLLALILSVMGVRALGQTDLNPVSGISKLTQLFFALLTPPSHPSSIITNLVAGAISEAGAQQAGDIMQDLKTGYLLGASPRAQFHGQLIGSVFGAIISAGVYRLYTSVYPVPGKLFQVPTAHVWIDCSRLVFGQGLPEGARAFSVGFAALFAVVTVLRGWTAFGRGKWGGYLPGGIAVAVGMYNVPSFTLARVFGGLVQWWFAGRGRGAEAGLVVLASGLILGEGVVSIVNLGMASLGVPHL</sequence>
<dbReference type="Proteomes" id="UP001412239">
    <property type="component" value="Unassembled WGS sequence"/>
</dbReference>
<dbReference type="EMBL" id="LN890945">
    <property type="protein sequence ID" value="CUS15533.1"/>
    <property type="molecule type" value="Genomic_DNA"/>
</dbReference>
<feature type="compositionally biased region" description="Basic and acidic residues" evidence="7">
    <location>
        <begin position="206"/>
        <end position="220"/>
    </location>
</feature>
<feature type="transmembrane region" description="Helical" evidence="8">
    <location>
        <begin position="59"/>
        <end position="79"/>
    </location>
</feature>
<evidence type="ECO:0000256" key="3">
    <source>
        <dbReference type="ARBA" id="ARBA00022448"/>
    </source>
</evidence>
<keyword evidence="10" id="KW-1185">Reference proteome</keyword>
<dbReference type="InterPro" id="IPR045035">
    <property type="entry name" value="YSL-like"/>
</dbReference>
<evidence type="ECO:0000256" key="1">
    <source>
        <dbReference type="ARBA" id="ARBA00004141"/>
    </source>
</evidence>
<comment type="subcellular location">
    <subcellularLocation>
        <location evidence="1">Membrane</location>
        <topology evidence="1">Multi-pass membrane protein</topology>
    </subcellularLocation>
</comment>
<dbReference type="GO" id="GO:0000329">
    <property type="term" value="C:fungal-type vacuole membrane"/>
    <property type="evidence" value="ECO:0007669"/>
    <property type="project" value="TreeGrafter"/>
</dbReference>
<protein>
    <recommendedName>
        <fullName evidence="11">OPT superfamily oligopeptide transporter</fullName>
    </recommendedName>
</protein>
<evidence type="ECO:0000256" key="5">
    <source>
        <dbReference type="ARBA" id="ARBA00022989"/>
    </source>
</evidence>
<dbReference type="GO" id="GO:0035673">
    <property type="term" value="F:oligopeptide transmembrane transporter activity"/>
    <property type="evidence" value="ECO:0007669"/>
    <property type="project" value="InterPro"/>
</dbReference>
<dbReference type="PANTHER" id="PTHR31645:SF0">
    <property type="entry name" value="OLIGOPEPTIDE TRANSPORTER YGL114W-RELATED"/>
    <property type="match status" value="1"/>
</dbReference>
<evidence type="ECO:0000256" key="7">
    <source>
        <dbReference type="SAM" id="MobiDB-lite"/>
    </source>
</evidence>
<feature type="transmembrane region" description="Helical" evidence="8">
    <location>
        <begin position="91"/>
        <end position="116"/>
    </location>
</feature>
<reference evidence="9" key="1">
    <citation type="submission" date="2015-10" db="EMBL/GenBank/DDBJ databases">
        <authorList>
            <person name="Regsiter A."/>
            <person name="william w."/>
        </authorList>
    </citation>
    <scope>NUCLEOTIDE SEQUENCE</scope>
    <source>
        <strain evidence="9">Montdore</strain>
    </source>
</reference>
<dbReference type="Pfam" id="PF03169">
    <property type="entry name" value="OPT"/>
    <property type="match status" value="1"/>
</dbReference>
<feature type="transmembrane region" description="Helical" evidence="8">
    <location>
        <begin position="594"/>
        <end position="615"/>
    </location>
</feature>
<gene>
    <name evidence="9" type="ORF">GSTUAT00000236001</name>
</gene>
<feature type="transmembrane region" description="Helical" evidence="8">
    <location>
        <begin position="254"/>
        <end position="276"/>
    </location>
</feature>
<evidence type="ECO:0000313" key="10">
    <source>
        <dbReference type="Proteomes" id="UP001412239"/>
    </source>
</evidence>
<feature type="transmembrane region" description="Helical" evidence="8">
    <location>
        <begin position="447"/>
        <end position="467"/>
    </location>
</feature>
<evidence type="ECO:0008006" key="11">
    <source>
        <dbReference type="Google" id="ProtNLM"/>
    </source>
</evidence>
<feature type="transmembrane region" description="Helical" evidence="8">
    <location>
        <begin position="288"/>
        <end position="305"/>
    </location>
</feature>
<feature type="transmembrane region" description="Helical" evidence="8">
    <location>
        <begin position="666"/>
        <end position="691"/>
    </location>
</feature>
<dbReference type="NCBIfam" id="TIGR00728">
    <property type="entry name" value="OPT_sfam"/>
    <property type="match status" value="2"/>
</dbReference>
<dbReference type="PANTHER" id="PTHR31645">
    <property type="entry name" value="OLIGOPEPTIDE TRANSPORTER YGL114W-RELATED"/>
    <property type="match status" value="1"/>
</dbReference>
<feature type="transmembrane region" description="Helical" evidence="8">
    <location>
        <begin position="627"/>
        <end position="654"/>
    </location>
</feature>
<accession>A0A292Q9X0</accession>
<feature type="transmembrane region" description="Helical" evidence="8">
    <location>
        <begin position="422"/>
        <end position="441"/>
    </location>
</feature>
<evidence type="ECO:0000256" key="4">
    <source>
        <dbReference type="ARBA" id="ARBA00022692"/>
    </source>
</evidence>
<dbReference type="InterPro" id="IPR004813">
    <property type="entry name" value="OPT"/>
</dbReference>
<feature type="region of interest" description="Disordered" evidence="7">
    <location>
        <begin position="195"/>
        <end position="220"/>
    </location>
</feature>
<keyword evidence="3" id="KW-0813">Transport</keyword>
<evidence type="ECO:0000313" key="9">
    <source>
        <dbReference type="EMBL" id="CUS15533.1"/>
    </source>
</evidence>
<evidence type="ECO:0000256" key="8">
    <source>
        <dbReference type="SAM" id="Phobius"/>
    </source>
</evidence>
<feature type="transmembrane region" description="Helical" evidence="8">
    <location>
        <begin position="136"/>
        <end position="154"/>
    </location>
</feature>
<keyword evidence="6 8" id="KW-0472">Membrane</keyword>
<keyword evidence="4 8" id="KW-0812">Transmembrane</keyword>
<feature type="transmembrane region" description="Helical" evidence="8">
    <location>
        <begin position="325"/>
        <end position="347"/>
    </location>
</feature>
<feature type="transmembrane region" description="Helical" evidence="8">
    <location>
        <begin position="230"/>
        <end position="248"/>
    </location>
</feature>
<name>A0A292Q9X0_9PEZI</name>
<feature type="transmembrane region" description="Helical" evidence="8">
    <location>
        <begin position="540"/>
        <end position="557"/>
    </location>
</feature>
<proteinExistence type="inferred from homology"/>